<evidence type="ECO:0000313" key="3">
    <source>
        <dbReference type="EMBL" id="KIK32860.1"/>
    </source>
</evidence>
<keyword evidence="4" id="KW-1185">Reference proteome</keyword>
<dbReference type="InterPro" id="IPR040976">
    <property type="entry name" value="Pkinase_fungal"/>
</dbReference>
<dbReference type="Proteomes" id="UP000054485">
    <property type="component" value="Unassembled WGS sequence"/>
</dbReference>
<dbReference type="PANTHER" id="PTHR38248:SF2">
    <property type="entry name" value="FUNK1 11"/>
    <property type="match status" value="1"/>
</dbReference>
<feature type="domain" description="Fungal-type protein kinase" evidence="2">
    <location>
        <begin position="53"/>
        <end position="162"/>
    </location>
</feature>
<organism evidence="3 4">
    <name type="scientific">Suillus luteus UH-Slu-Lm8-n1</name>
    <dbReference type="NCBI Taxonomy" id="930992"/>
    <lineage>
        <taxon>Eukaryota</taxon>
        <taxon>Fungi</taxon>
        <taxon>Dikarya</taxon>
        <taxon>Basidiomycota</taxon>
        <taxon>Agaricomycotina</taxon>
        <taxon>Agaricomycetes</taxon>
        <taxon>Agaricomycetidae</taxon>
        <taxon>Boletales</taxon>
        <taxon>Suillineae</taxon>
        <taxon>Suillaceae</taxon>
        <taxon>Suillus</taxon>
    </lineage>
</organism>
<dbReference type="Gene3D" id="1.10.510.10">
    <property type="entry name" value="Transferase(Phosphotransferase) domain 1"/>
    <property type="match status" value="1"/>
</dbReference>
<dbReference type="AlphaFoldDB" id="A0A0C9Z5V6"/>
<accession>A0A0C9Z5V6</accession>
<evidence type="ECO:0000256" key="1">
    <source>
        <dbReference type="SAM" id="MobiDB-lite"/>
    </source>
</evidence>
<proteinExistence type="predicted"/>
<reference evidence="4" key="2">
    <citation type="submission" date="2015-01" db="EMBL/GenBank/DDBJ databases">
        <title>Evolutionary Origins and Diversification of the Mycorrhizal Mutualists.</title>
        <authorList>
            <consortium name="DOE Joint Genome Institute"/>
            <consortium name="Mycorrhizal Genomics Consortium"/>
            <person name="Kohler A."/>
            <person name="Kuo A."/>
            <person name="Nagy L.G."/>
            <person name="Floudas D."/>
            <person name="Copeland A."/>
            <person name="Barry K.W."/>
            <person name="Cichocki N."/>
            <person name="Veneault-Fourrey C."/>
            <person name="LaButti K."/>
            <person name="Lindquist E.A."/>
            <person name="Lipzen A."/>
            <person name="Lundell T."/>
            <person name="Morin E."/>
            <person name="Murat C."/>
            <person name="Riley R."/>
            <person name="Ohm R."/>
            <person name="Sun H."/>
            <person name="Tunlid A."/>
            <person name="Henrissat B."/>
            <person name="Grigoriev I.V."/>
            <person name="Hibbett D.S."/>
            <person name="Martin F."/>
        </authorList>
    </citation>
    <scope>NUCLEOTIDE SEQUENCE [LARGE SCALE GENOMIC DNA]</scope>
    <source>
        <strain evidence="4">UH-Slu-Lm8-n1</strain>
    </source>
</reference>
<dbReference type="Pfam" id="PF17667">
    <property type="entry name" value="Pkinase_fungal"/>
    <property type="match status" value="1"/>
</dbReference>
<dbReference type="HOGENOM" id="CLU_045218_0_0_1"/>
<feature type="compositionally biased region" description="Polar residues" evidence="1">
    <location>
        <begin position="272"/>
        <end position="286"/>
    </location>
</feature>
<feature type="region of interest" description="Disordered" evidence="1">
    <location>
        <begin position="261"/>
        <end position="286"/>
    </location>
</feature>
<protein>
    <recommendedName>
        <fullName evidence="2">Fungal-type protein kinase domain-containing protein</fullName>
    </recommendedName>
</protein>
<sequence length="286" mass="32807">METESRSTDMVRFHEFERASTMKIERTQGLNDAERGSCVNFLLYIIVSRKLLPITTLTGDQFLAAWWQIVTSHRALWKKGVRHYDISPSNFMGYHLGGRFIAVLVDFDLSSTKQDGLSGFECIGTVPFMALDLLMPESTVGQVEHVYYHDAESFIWVLAWICLRYERGKLLRKDRPLDEWLAVNAVSCGDKKTNFMYQGIRSKQLRTPISHSVSWEVAKKCLAMVHKHGGPFSNPASTNDEDVFKTWLQDHVPEHVFKGLHDGERGSRVKTQHTLSCPENFSRSRH</sequence>
<evidence type="ECO:0000313" key="4">
    <source>
        <dbReference type="Proteomes" id="UP000054485"/>
    </source>
</evidence>
<dbReference type="STRING" id="930992.A0A0C9Z5V6"/>
<gene>
    <name evidence="3" type="ORF">CY34DRAFT_814034</name>
</gene>
<name>A0A0C9Z5V6_9AGAM</name>
<dbReference type="PANTHER" id="PTHR38248">
    <property type="entry name" value="FUNK1 6"/>
    <property type="match status" value="1"/>
</dbReference>
<evidence type="ECO:0000259" key="2">
    <source>
        <dbReference type="Pfam" id="PF17667"/>
    </source>
</evidence>
<dbReference type="SUPFAM" id="SSF56112">
    <property type="entry name" value="Protein kinase-like (PK-like)"/>
    <property type="match status" value="1"/>
</dbReference>
<dbReference type="InterPro" id="IPR011009">
    <property type="entry name" value="Kinase-like_dom_sf"/>
</dbReference>
<dbReference type="EMBL" id="KN836093">
    <property type="protein sequence ID" value="KIK32860.1"/>
    <property type="molecule type" value="Genomic_DNA"/>
</dbReference>
<dbReference type="OrthoDB" id="5584477at2759"/>
<reference evidence="3 4" key="1">
    <citation type="submission" date="2014-04" db="EMBL/GenBank/DDBJ databases">
        <authorList>
            <consortium name="DOE Joint Genome Institute"/>
            <person name="Kuo A."/>
            <person name="Ruytinx J."/>
            <person name="Rineau F."/>
            <person name="Colpaert J."/>
            <person name="Kohler A."/>
            <person name="Nagy L.G."/>
            <person name="Floudas D."/>
            <person name="Copeland A."/>
            <person name="Barry K.W."/>
            <person name="Cichocki N."/>
            <person name="Veneault-Fourrey C."/>
            <person name="LaButti K."/>
            <person name="Lindquist E.A."/>
            <person name="Lipzen A."/>
            <person name="Lundell T."/>
            <person name="Morin E."/>
            <person name="Murat C."/>
            <person name="Sun H."/>
            <person name="Tunlid A."/>
            <person name="Henrissat B."/>
            <person name="Grigoriev I.V."/>
            <person name="Hibbett D.S."/>
            <person name="Martin F."/>
            <person name="Nordberg H.P."/>
            <person name="Cantor M.N."/>
            <person name="Hua S.X."/>
        </authorList>
    </citation>
    <scope>NUCLEOTIDE SEQUENCE [LARGE SCALE GENOMIC DNA]</scope>
    <source>
        <strain evidence="3 4">UH-Slu-Lm8-n1</strain>
    </source>
</reference>
<dbReference type="InParanoid" id="A0A0C9Z5V6"/>